<reference evidence="2 3" key="1">
    <citation type="submission" date="2020-10" db="EMBL/GenBank/DDBJ databases">
        <title>Connecting structure to function with the recovery of over 1000 high-quality activated sludge metagenome-assembled genomes encoding full-length rRNA genes using long-read sequencing.</title>
        <authorList>
            <person name="Singleton C.M."/>
            <person name="Petriglieri F."/>
            <person name="Kristensen J.M."/>
            <person name="Kirkegaard R.H."/>
            <person name="Michaelsen T.Y."/>
            <person name="Andersen M.H."/>
            <person name="Karst S.M."/>
            <person name="Dueholm M.S."/>
            <person name="Nielsen P.H."/>
            <person name="Albertsen M."/>
        </authorList>
    </citation>
    <scope>NUCLEOTIDE SEQUENCE [LARGE SCALE GENOMIC DNA]</scope>
    <source>
        <strain evidence="2">EsbW_18-Q3-R4-48_BATAC.285</strain>
    </source>
</reference>
<accession>A0A935PZ92</accession>
<evidence type="ECO:0000313" key="3">
    <source>
        <dbReference type="Proteomes" id="UP000697998"/>
    </source>
</evidence>
<dbReference type="InterPro" id="IPR014914">
    <property type="entry name" value="RES_dom"/>
</dbReference>
<dbReference type="Proteomes" id="UP000697998">
    <property type="component" value="Unassembled WGS sequence"/>
</dbReference>
<dbReference type="AlphaFoldDB" id="A0A935PZ92"/>
<name>A0A935PZ92_9PROT</name>
<dbReference type="Pfam" id="PF08808">
    <property type="entry name" value="RES"/>
    <property type="match status" value="1"/>
</dbReference>
<sequence length="121" mass="13393">MNPSFDLRCCQHDIVCPEENSIRLEVCQWRRKNTSRGQAGQEQKKGSPYLYAVWNAVPAGLVSADAGDAWLDGLLSALLMVPSAIVPEEFNVLLNPRHADAAKVDATAVRPWTYDARLLVD</sequence>
<evidence type="ECO:0000259" key="1">
    <source>
        <dbReference type="Pfam" id="PF08808"/>
    </source>
</evidence>
<gene>
    <name evidence="2" type="ORF">IPJ27_16025</name>
</gene>
<feature type="domain" description="RES" evidence="1">
    <location>
        <begin position="54"/>
        <end position="114"/>
    </location>
</feature>
<comment type="caution">
    <text evidence="2">The sequence shown here is derived from an EMBL/GenBank/DDBJ whole genome shotgun (WGS) entry which is preliminary data.</text>
</comment>
<organism evidence="2 3">
    <name type="scientific">Candidatus Accumulibacter proximus</name>
    <dbReference type="NCBI Taxonomy" id="2954385"/>
    <lineage>
        <taxon>Bacteria</taxon>
        <taxon>Pseudomonadati</taxon>
        <taxon>Pseudomonadota</taxon>
        <taxon>Betaproteobacteria</taxon>
        <taxon>Candidatus Accumulibacter</taxon>
    </lineage>
</organism>
<protein>
    <submittedName>
        <fullName evidence="2">RES family NAD+ phosphorylase</fullName>
    </submittedName>
</protein>
<evidence type="ECO:0000313" key="2">
    <source>
        <dbReference type="EMBL" id="MBK7676128.1"/>
    </source>
</evidence>
<proteinExistence type="predicted"/>
<dbReference type="EMBL" id="JADJMH010000016">
    <property type="protein sequence ID" value="MBK7676128.1"/>
    <property type="molecule type" value="Genomic_DNA"/>
</dbReference>